<evidence type="ECO:0000313" key="8">
    <source>
        <dbReference type="EMBL" id="KAI6659023.1"/>
    </source>
</evidence>
<comment type="subcellular location">
    <subcellularLocation>
        <location evidence="6">Cytoplasm</location>
    </subcellularLocation>
</comment>
<feature type="binding site" evidence="6">
    <location>
        <position position="302"/>
    </location>
    <ligand>
        <name>Zn(2+)</name>
        <dbReference type="ChEBI" id="CHEBI:29105"/>
    </ligand>
</feature>
<feature type="binding site" evidence="6">
    <location>
        <position position="114"/>
    </location>
    <ligand>
        <name>substrate</name>
    </ligand>
</feature>
<dbReference type="SUPFAM" id="SSF51713">
    <property type="entry name" value="tRNA-guanine transglycosylase"/>
    <property type="match status" value="1"/>
</dbReference>
<evidence type="ECO:0000259" key="7">
    <source>
        <dbReference type="Pfam" id="PF01702"/>
    </source>
</evidence>
<dbReference type="PANTHER" id="PTHR43530:SF1">
    <property type="entry name" value="QUEUINE TRNA-RIBOSYLTRANSFERASE CATALYTIC SUBUNIT 1"/>
    <property type="match status" value="1"/>
</dbReference>
<evidence type="ECO:0000256" key="1">
    <source>
        <dbReference type="ARBA" id="ARBA00022676"/>
    </source>
</evidence>
<name>A0AAV7KCS9_9METZ</name>
<dbReference type="GO" id="GO:0005829">
    <property type="term" value="C:cytosol"/>
    <property type="evidence" value="ECO:0007669"/>
    <property type="project" value="TreeGrafter"/>
</dbReference>
<keyword evidence="1 6" id="KW-0328">Glycosyltransferase</keyword>
<evidence type="ECO:0000256" key="5">
    <source>
        <dbReference type="ARBA" id="ARBA00022833"/>
    </source>
</evidence>
<organism evidence="8 9">
    <name type="scientific">Oopsacas minuta</name>
    <dbReference type="NCBI Taxonomy" id="111878"/>
    <lineage>
        <taxon>Eukaryota</taxon>
        <taxon>Metazoa</taxon>
        <taxon>Porifera</taxon>
        <taxon>Hexactinellida</taxon>
        <taxon>Hexasterophora</taxon>
        <taxon>Lyssacinosida</taxon>
        <taxon>Leucopsacidae</taxon>
        <taxon>Oopsacas</taxon>
    </lineage>
</organism>
<evidence type="ECO:0000256" key="3">
    <source>
        <dbReference type="ARBA" id="ARBA00022694"/>
    </source>
</evidence>
<dbReference type="GO" id="GO:0046872">
    <property type="term" value="F:metal ion binding"/>
    <property type="evidence" value="ECO:0007669"/>
    <property type="project" value="UniProtKB-KW"/>
</dbReference>
<dbReference type="PANTHER" id="PTHR43530">
    <property type="entry name" value="QUEUINE TRNA-RIBOSYLTRANSFERASE CATALYTIC SUBUNIT 1"/>
    <property type="match status" value="1"/>
</dbReference>
<feature type="region of interest" description="RNA binding" evidence="6">
    <location>
        <begin position="214"/>
        <end position="220"/>
    </location>
</feature>
<dbReference type="InterPro" id="IPR002616">
    <property type="entry name" value="tRNA_ribo_trans-like"/>
</dbReference>
<feature type="binding site" evidence="6">
    <location>
        <position position="183"/>
    </location>
    <ligand>
        <name>substrate</name>
    </ligand>
</feature>
<keyword evidence="4 6" id="KW-0479">Metal-binding</keyword>
<dbReference type="NCBIfam" id="TIGR00449">
    <property type="entry name" value="tgt_general"/>
    <property type="match status" value="1"/>
</dbReference>
<dbReference type="EC" id="2.4.2.64" evidence="6"/>
<comment type="similarity">
    <text evidence="6">Belongs to the queuine tRNA-ribosyltransferase family.</text>
</comment>
<feature type="region of interest" description="RNA binding; important for wobble base 34 recognition" evidence="6">
    <location>
        <begin position="238"/>
        <end position="242"/>
    </location>
</feature>
<gene>
    <name evidence="8" type="ORF">LOD99_14699</name>
</gene>
<comment type="cofactor">
    <cofactor evidence="6">
        <name>Zn(2+)</name>
        <dbReference type="ChEBI" id="CHEBI:29105"/>
    </cofactor>
</comment>
<evidence type="ECO:0000256" key="2">
    <source>
        <dbReference type="ARBA" id="ARBA00022679"/>
    </source>
</evidence>
<comment type="subunit">
    <text evidence="6">Heterodimer of a catalytic subunit and an accessory subunit.</text>
</comment>
<proteinExistence type="inferred from homology"/>
<dbReference type="Proteomes" id="UP001165289">
    <property type="component" value="Unassembled WGS sequence"/>
</dbReference>
<sequence>MPVGTQGSLKGILPEQLESLDCKLMLGNTYHLGNRPGIKVLESVGGLHKFMNWNNGLLTDSGGYQMVSLVKMSKVSEEGVEFRSPHDDSLMLLTPEMSINIQSKIGADVIMQLDDVVSSLTTGPRVEEAMLRSIRWLDRCISAHKRKDQHLFGIIQGGLDLDLRRKCIKQMTQRNLPGYAIGGLSGGEEKDQFWRVVSLCTELLPANKPRYLMGVGYPLDIVVATALGVDMFDCVYPTRIARNGTALVPWGTINLKRQSLCYDKQPIYPDCCCYTCKHFTRAYLYTLLSMDEVSALSYISIHNVAYLLSLMQNARTAISNGKFPQFAETFVKTLFPDLDYPVWVVNALNSVGIIL</sequence>
<comment type="catalytic activity">
    <reaction evidence="6">
        <text>guanosine(34) in tRNA + queuine = queuosine(34) in tRNA + guanine</text>
        <dbReference type="Rhea" id="RHEA:16633"/>
        <dbReference type="Rhea" id="RHEA-COMP:10341"/>
        <dbReference type="Rhea" id="RHEA-COMP:18571"/>
        <dbReference type="ChEBI" id="CHEBI:16235"/>
        <dbReference type="ChEBI" id="CHEBI:17433"/>
        <dbReference type="ChEBI" id="CHEBI:74269"/>
        <dbReference type="ChEBI" id="CHEBI:194431"/>
        <dbReference type="EC" id="2.4.2.64"/>
    </reaction>
</comment>
<dbReference type="GO" id="GO:0008479">
    <property type="term" value="F:tRNA-guanosine(34) queuine transglycosylase activity"/>
    <property type="evidence" value="ECO:0007669"/>
    <property type="project" value="UniProtKB-UniRule"/>
</dbReference>
<feature type="binding site" evidence="6">
    <location>
        <position position="276"/>
    </location>
    <ligand>
        <name>Zn(2+)</name>
        <dbReference type="ChEBI" id="CHEBI:29105"/>
    </ligand>
</feature>
<comment type="function">
    <text evidence="6">Catalytic subunit of the queuine tRNA-ribosyltransferase (TGT) that catalyzes the base-exchange of a guanine (G) residue with queuine (Q) at position 34 (anticodon wobble position) in tRNAs with GU(N) anticodons (tRNA-Asp, -Asn, -His and -Tyr), resulting in the hypermodified nucleoside queuosine (7-(((4,5-cis-dihydroxy-2-cyclopenten-1-yl)amino)methyl)-7-deazaguanosine). Catalysis occurs through a double-displacement mechanism. The nucleophile active site attacks the C1' of nucleotide 34 to detach the guanine base from the RNA, forming a covalent enzyme-RNA intermediate. The proton acceptor active site deprotonates the incoming queuine, allowing a nucleophilic attack on the C1' of the ribose to form the product.</text>
</comment>
<dbReference type="HAMAP" id="MF_00168">
    <property type="entry name" value="Q_tRNA_Tgt"/>
    <property type="match status" value="1"/>
</dbReference>
<dbReference type="EMBL" id="JAKMXF010000066">
    <property type="protein sequence ID" value="KAI6659023.1"/>
    <property type="molecule type" value="Genomic_DNA"/>
</dbReference>
<protein>
    <recommendedName>
        <fullName evidence="6">Queuine tRNA-ribosyltransferase catalytic subunit 1</fullName>
        <ecNumber evidence="6">2.4.2.64</ecNumber>
    </recommendedName>
    <alternativeName>
        <fullName evidence="6">Guanine insertion enzyme</fullName>
    </alternativeName>
    <alternativeName>
        <fullName evidence="6">tRNA-guanine transglycosylase</fullName>
    </alternativeName>
</protein>
<feature type="active site" description="Proton acceptor" evidence="6">
    <location>
        <position position="60"/>
    </location>
</feature>
<feature type="binding site" evidence="6">
    <location>
        <position position="271"/>
    </location>
    <ligand>
        <name>Zn(2+)</name>
        <dbReference type="ChEBI" id="CHEBI:29105"/>
    </ligand>
</feature>
<feature type="binding site" evidence="6">
    <location>
        <begin position="60"/>
        <end position="64"/>
    </location>
    <ligand>
        <name>substrate</name>
    </ligand>
</feature>
<dbReference type="NCBIfam" id="TIGR00430">
    <property type="entry name" value="Q_tRNA_tgt"/>
    <property type="match status" value="1"/>
</dbReference>
<keyword evidence="2 6" id="KW-0808">Transferase</keyword>
<dbReference type="InterPro" id="IPR036511">
    <property type="entry name" value="TGT-like_sf"/>
</dbReference>
<dbReference type="InterPro" id="IPR004803">
    <property type="entry name" value="TGT"/>
</dbReference>
<keyword evidence="3 6" id="KW-0819">tRNA processing</keyword>
<keyword evidence="5 6" id="KW-0862">Zinc</keyword>
<evidence type="ECO:0000256" key="4">
    <source>
        <dbReference type="ARBA" id="ARBA00022723"/>
    </source>
</evidence>
<keyword evidence="6" id="KW-0963">Cytoplasm</keyword>
<reference evidence="8 9" key="1">
    <citation type="journal article" date="2023" name="BMC Biol.">
        <title>The compact genome of the sponge Oopsacas minuta (Hexactinellida) is lacking key metazoan core genes.</title>
        <authorList>
            <person name="Santini S."/>
            <person name="Schenkelaars Q."/>
            <person name="Jourda C."/>
            <person name="Duchesne M."/>
            <person name="Belahbib H."/>
            <person name="Rocher C."/>
            <person name="Selva M."/>
            <person name="Riesgo A."/>
            <person name="Vervoort M."/>
            <person name="Leys S.P."/>
            <person name="Kodjabachian L."/>
            <person name="Le Bivic A."/>
            <person name="Borchiellini C."/>
            <person name="Claverie J.M."/>
            <person name="Renard E."/>
        </authorList>
    </citation>
    <scope>NUCLEOTIDE SEQUENCE [LARGE SCALE GENOMIC DNA]</scope>
    <source>
        <strain evidence="8">SPO-2</strain>
    </source>
</reference>
<dbReference type="Pfam" id="PF01702">
    <property type="entry name" value="TGT"/>
    <property type="match status" value="1"/>
</dbReference>
<comment type="caution">
    <text evidence="8">The sequence shown here is derived from an EMBL/GenBank/DDBJ whole genome shotgun (WGS) entry which is preliminary data.</text>
</comment>
<accession>A0AAV7KCS9</accession>
<dbReference type="AlphaFoldDB" id="A0AAV7KCS9"/>
<dbReference type="Gene3D" id="3.20.20.105">
    <property type="entry name" value="Queuine tRNA-ribosyltransferase-like"/>
    <property type="match status" value="1"/>
</dbReference>
<dbReference type="GO" id="GO:0006400">
    <property type="term" value="P:tRNA modification"/>
    <property type="evidence" value="ECO:0007669"/>
    <property type="project" value="InterPro"/>
</dbReference>
<feature type="binding site" evidence="6">
    <location>
        <position position="273"/>
    </location>
    <ligand>
        <name>Zn(2+)</name>
        <dbReference type="ChEBI" id="CHEBI:29105"/>
    </ligand>
</feature>
<feature type="binding site" evidence="6">
    <location>
        <position position="156"/>
    </location>
    <ligand>
        <name>substrate</name>
    </ligand>
</feature>
<evidence type="ECO:0000256" key="6">
    <source>
        <dbReference type="HAMAP-Rule" id="MF_03218"/>
    </source>
</evidence>
<feature type="active site" description="Nucleophile" evidence="6">
    <location>
        <position position="233"/>
    </location>
</feature>
<feature type="domain" description="tRNA-guanine(15) transglycosylase-like" evidence="7">
    <location>
        <begin position="1"/>
        <end position="333"/>
    </location>
</feature>
<keyword evidence="9" id="KW-1185">Reference proteome</keyword>
<evidence type="ECO:0000313" key="9">
    <source>
        <dbReference type="Proteomes" id="UP001165289"/>
    </source>
</evidence>